<keyword evidence="2" id="KW-0645">Protease</keyword>
<evidence type="ECO:0000313" key="6">
    <source>
        <dbReference type="EMBL" id="PHT83182.1"/>
    </source>
</evidence>
<reference evidence="6 7" key="2">
    <citation type="journal article" date="2017" name="Genome Biol.">
        <title>New reference genome sequences of hot pepper reveal the massive evolution of plant disease-resistance genes by retroduplication.</title>
        <authorList>
            <person name="Kim S."/>
            <person name="Park J."/>
            <person name="Yeom S.I."/>
            <person name="Kim Y.M."/>
            <person name="Seo E."/>
            <person name="Kim K.T."/>
            <person name="Kim M.S."/>
            <person name="Lee J.M."/>
            <person name="Cheong K."/>
            <person name="Shin H.S."/>
            <person name="Kim S.B."/>
            <person name="Han K."/>
            <person name="Lee J."/>
            <person name="Park M."/>
            <person name="Lee H.A."/>
            <person name="Lee H.Y."/>
            <person name="Lee Y."/>
            <person name="Oh S."/>
            <person name="Lee J.H."/>
            <person name="Choi E."/>
            <person name="Choi E."/>
            <person name="Lee S.E."/>
            <person name="Jeon J."/>
            <person name="Kim H."/>
            <person name="Choi G."/>
            <person name="Song H."/>
            <person name="Lee J."/>
            <person name="Lee S.C."/>
            <person name="Kwon J.K."/>
            <person name="Lee H.Y."/>
            <person name="Koo N."/>
            <person name="Hong Y."/>
            <person name="Kim R.W."/>
            <person name="Kang W.H."/>
            <person name="Huh J.H."/>
            <person name="Kang B.C."/>
            <person name="Yang T.J."/>
            <person name="Lee Y.H."/>
            <person name="Bennetzen J.L."/>
            <person name="Choi D."/>
        </authorList>
    </citation>
    <scope>NUCLEOTIDE SEQUENCE [LARGE SCALE GENOMIC DNA]</scope>
    <source>
        <strain evidence="7">cv. CM334</strain>
    </source>
</reference>
<organism evidence="6 7">
    <name type="scientific">Capsicum annuum</name>
    <name type="common">Capsicum pepper</name>
    <dbReference type="NCBI Taxonomy" id="4072"/>
    <lineage>
        <taxon>Eukaryota</taxon>
        <taxon>Viridiplantae</taxon>
        <taxon>Streptophyta</taxon>
        <taxon>Embryophyta</taxon>
        <taxon>Tracheophyta</taxon>
        <taxon>Spermatophyta</taxon>
        <taxon>Magnoliopsida</taxon>
        <taxon>eudicotyledons</taxon>
        <taxon>Gunneridae</taxon>
        <taxon>Pentapetalae</taxon>
        <taxon>asterids</taxon>
        <taxon>lamiids</taxon>
        <taxon>Solanales</taxon>
        <taxon>Solanaceae</taxon>
        <taxon>Solanoideae</taxon>
        <taxon>Capsiceae</taxon>
        <taxon>Capsicum</taxon>
    </lineage>
</organism>
<dbReference type="SUPFAM" id="SSF54001">
    <property type="entry name" value="Cysteine proteinases"/>
    <property type="match status" value="1"/>
</dbReference>
<dbReference type="Gene3D" id="3.40.395.10">
    <property type="entry name" value="Adenoviral Proteinase, Chain A"/>
    <property type="match status" value="1"/>
</dbReference>
<dbReference type="Gramene" id="PHT83182">
    <property type="protein sequence ID" value="PHT83182"/>
    <property type="gene ID" value="T459_11625"/>
</dbReference>
<keyword evidence="7" id="KW-1185">Reference proteome</keyword>
<name>A0A2G2ZMH2_CAPAN</name>
<dbReference type="InterPro" id="IPR038765">
    <property type="entry name" value="Papain-like_cys_pep_sf"/>
</dbReference>
<proteinExistence type="inferred from homology"/>
<evidence type="ECO:0000256" key="3">
    <source>
        <dbReference type="ARBA" id="ARBA00022801"/>
    </source>
</evidence>
<evidence type="ECO:0000256" key="4">
    <source>
        <dbReference type="SAM" id="MobiDB-lite"/>
    </source>
</evidence>
<comment type="similarity">
    <text evidence="1">Belongs to the peptidase C48 family.</text>
</comment>
<dbReference type="AlphaFoldDB" id="A0A2G2ZMH2"/>
<feature type="compositionally biased region" description="Polar residues" evidence="4">
    <location>
        <begin position="9"/>
        <end position="21"/>
    </location>
</feature>
<dbReference type="GO" id="GO:0008234">
    <property type="term" value="F:cysteine-type peptidase activity"/>
    <property type="evidence" value="ECO:0007669"/>
    <property type="project" value="InterPro"/>
</dbReference>
<dbReference type="Pfam" id="PF02902">
    <property type="entry name" value="Peptidase_C48"/>
    <property type="match status" value="1"/>
</dbReference>
<dbReference type="InterPro" id="IPR003653">
    <property type="entry name" value="Peptidase_C48_C"/>
</dbReference>
<comment type="caution">
    <text evidence="6">The sequence shown here is derived from an EMBL/GenBank/DDBJ whole genome shotgun (WGS) entry which is preliminary data.</text>
</comment>
<dbReference type="EMBL" id="AYRZ02000004">
    <property type="protein sequence ID" value="PHT83182.1"/>
    <property type="molecule type" value="Genomic_DNA"/>
</dbReference>
<evidence type="ECO:0000256" key="1">
    <source>
        <dbReference type="ARBA" id="ARBA00005234"/>
    </source>
</evidence>
<gene>
    <name evidence="6" type="ORF">T459_11625</name>
</gene>
<dbReference type="Proteomes" id="UP000222542">
    <property type="component" value="Unassembled WGS sequence"/>
</dbReference>
<sequence>MVPKRTEIESSPSKGTSASTQLHLPLYELYLQALSQLGADDNQHGEEESFKRDDPNANSPSTKELVKTFSIDRYLVDVTVEATAEEHNITVDNPLTTSKEEEKVEPINLGEQKNYPFERYCQQQPKVSQNEECLINIIKGFSILEGLPWYLVDEVYIPINYGNEFHWVLAVVFLKERHIRVYDSMLRRRRFDPLSEIQKLAKIFPTYLDMSDFLDQKVHTD</sequence>
<dbReference type="GO" id="GO:0006508">
    <property type="term" value="P:proteolysis"/>
    <property type="evidence" value="ECO:0007669"/>
    <property type="project" value="UniProtKB-KW"/>
</dbReference>
<evidence type="ECO:0000313" key="7">
    <source>
        <dbReference type="Proteomes" id="UP000222542"/>
    </source>
</evidence>
<feature type="region of interest" description="Disordered" evidence="4">
    <location>
        <begin position="1"/>
        <end position="21"/>
    </location>
</feature>
<feature type="domain" description="Ubiquitin-like protease family profile" evidence="5">
    <location>
        <begin position="1"/>
        <end position="221"/>
    </location>
</feature>
<dbReference type="PROSITE" id="PS50600">
    <property type="entry name" value="ULP_PROTEASE"/>
    <property type="match status" value="1"/>
</dbReference>
<feature type="compositionally biased region" description="Basic and acidic residues" evidence="4">
    <location>
        <begin position="41"/>
        <end position="55"/>
    </location>
</feature>
<evidence type="ECO:0000259" key="5">
    <source>
        <dbReference type="PROSITE" id="PS50600"/>
    </source>
</evidence>
<reference evidence="6 7" key="1">
    <citation type="journal article" date="2014" name="Nat. Genet.">
        <title>Genome sequence of the hot pepper provides insights into the evolution of pungency in Capsicum species.</title>
        <authorList>
            <person name="Kim S."/>
            <person name="Park M."/>
            <person name="Yeom S.I."/>
            <person name="Kim Y.M."/>
            <person name="Lee J.M."/>
            <person name="Lee H.A."/>
            <person name="Seo E."/>
            <person name="Choi J."/>
            <person name="Cheong K."/>
            <person name="Kim K.T."/>
            <person name="Jung K."/>
            <person name="Lee G.W."/>
            <person name="Oh S.K."/>
            <person name="Bae C."/>
            <person name="Kim S.B."/>
            <person name="Lee H.Y."/>
            <person name="Kim S.Y."/>
            <person name="Kim M.S."/>
            <person name="Kang B.C."/>
            <person name="Jo Y.D."/>
            <person name="Yang H.B."/>
            <person name="Jeong H.J."/>
            <person name="Kang W.H."/>
            <person name="Kwon J.K."/>
            <person name="Shin C."/>
            <person name="Lim J.Y."/>
            <person name="Park J.H."/>
            <person name="Huh J.H."/>
            <person name="Kim J.S."/>
            <person name="Kim B.D."/>
            <person name="Cohen O."/>
            <person name="Paran I."/>
            <person name="Suh M.C."/>
            <person name="Lee S.B."/>
            <person name="Kim Y.K."/>
            <person name="Shin Y."/>
            <person name="Noh S.J."/>
            <person name="Park J."/>
            <person name="Seo Y.S."/>
            <person name="Kwon S.Y."/>
            <person name="Kim H.A."/>
            <person name="Park J.M."/>
            <person name="Kim H.J."/>
            <person name="Choi S.B."/>
            <person name="Bosland P.W."/>
            <person name="Reeves G."/>
            <person name="Jo S.H."/>
            <person name="Lee B.W."/>
            <person name="Cho H.T."/>
            <person name="Choi H.S."/>
            <person name="Lee M.S."/>
            <person name="Yu Y."/>
            <person name="Do Choi Y."/>
            <person name="Park B.S."/>
            <person name="van Deynze A."/>
            <person name="Ashrafi H."/>
            <person name="Hill T."/>
            <person name="Kim W.T."/>
            <person name="Pai H.S."/>
            <person name="Ahn H.K."/>
            <person name="Yeam I."/>
            <person name="Giovannoni J.J."/>
            <person name="Rose J.K."/>
            <person name="Sorensen I."/>
            <person name="Lee S.J."/>
            <person name="Kim R.W."/>
            <person name="Choi I.Y."/>
            <person name="Choi B.S."/>
            <person name="Lim J.S."/>
            <person name="Lee Y.H."/>
            <person name="Choi D."/>
        </authorList>
    </citation>
    <scope>NUCLEOTIDE SEQUENCE [LARGE SCALE GENOMIC DNA]</scope>
    <source>
        <strain evidence="7">cv. CM334</strain>
    </source>
</reference>
<keyword evidence="3" id="KW-0378">Hydrolase</keyword>
<protein>
    <recommendedName>
        <fullName evidence="5">Ubiquitin-like protease family profile domain-containing protein</fullName>
    </recommendedName>
</protein>
<feature type="region of interest" description="Disordered" evidence="4">
    <location>
        <begin position="38"/>
        <end position="63"/>
    </location>
</feature>
<dbReference type="PANTHER" id="PTHR31470:SF46">
    <property type="entry name" value="ULP1 PROTEASE FAMILY, C-TERMINAL CATALYTIC DOMAIN CONTAINING PROTEIN"/>
    <property type="match status" value="1"/>
</dbReference>
<dbReference type="PANTHER" id="PTHR31470">
    <property type="entry name" value="CYSTEINE PROTEINASES SUPERFAMILY PROTEIN-RELATED-RELATED"/>
    <property type="match status" value="1"/>
</dbReference>
<evidence type="ECO:0000256" key="2">
    <source>
        <dbReference type="ARBA" id="ARBA00022670"/>
    </source>
</evidence>
<accession>A0A2G2ZMH2</accession>